<dbReference type="GO" id="GO:0044038">
    <property type="term" value="P:cell wall macromolecule biosynthetic process"/>
    <property type="evidence" value="ECO:0007669"/>
    <property type="project" value="TreeGrafter"/>
</dbReference>
<feature type="transmembrane region" description="Helical" evidence="6">
    <location>
        <begin position="230"/>
        <end position="247"/>
    </location>
</feature>
<organism evidence="7 8">
    <name type="scientific">bacterium (Candidatus Gribaldobacteria) CG10_big_fil_rev_8_21_14_0_10_37_46</name>
    <dbReference type="NCBI Taxonomy" id="2014276"/>
    <lineage>
        <taxon>Bacteria</taxon>
        <taxon>Candidatus Gribaldobacteria</taxon>
    </lineage>
</organism>
<dbReference type="GO" id="GO:0071555">
    <property type="term" value="P:cell wall organization"/>
    <property type="evidence" value="ECO:0007669"/>
    <property type="project" value="TreeGrafter"/>
</dbReference>
<evidence type="ECO:0000313" key="7">
    <source>
        <dbReference type="EMBL" id="PIR91387.1"/>
    </source>
</evidence>
<sequence>MFEANIIKILFLCALSSFLAVLWTPLLTHFLYKYKLWKKEARKKAIDGKAAPVFYNLHKEREVTVPRLGGLLIWITVIFIAFFFAILAKFFDGFWLQKLNFLSRGQTWLPLGILAAASLLGLCDDLLQVFGKGKYIGGGMKFSRRLLIMIIIAAGGAWWFYYKLGWTTLFIPLIGDINIGFFYIPLFIITTLGCWAGGVIDGIDGLAGGTFAMIFGAFSIIAFSQAQIDLASFCAVLTGAILAFLWFNIPPARFYMGESGMMGLTATLAAVAFLTDSVVVLPIIAGLLVIEAGSVILQLLSKKFLHRKIFLSSPIHHHLEAKGWSQPKITMRFWILGMIMAIIGVTIILLG</sequence>
<dbReference type="GO" id="GO:0005886">
    <property type="term" value="C:plasma membrane"/>
    <property type="evidence" value="ECO:0007669"/>
    <property type="project" value="TreeGrafter"/>
</dbReference>
<comment type="subcellular location">
    <subcellularLocation>
        <location evidence="1">Membrane</location>
        <topology evidence="1">Multi-pass membrane protein</topology>
    </subcellularLocation>
</comment>
<feature type="transmembrane region" description="Helical" evidence="6">
    <location>
        <begin position="206"/>
        <end position="224"/>
    </location>
</feature>
<protein>
    <recommendedName>
        <fullName evidence="9">Phospho-N-acetylmuramoyl-pentapeptide-transferase</fullName>
    </recommendedName>
</protein>
<feature type="transmembrane region" description="Helical" evidence="6">
    <location>
        <begin position="142"/>
        <end position="161"/>
    </location>
</feature>
<accession>A0A2H0UX50</accession>
<feature type="transmembrane region" description="Helical" evidence="6">
    <location>
        <begin position="280"/>
        <end position="300"/>
    </location>
</feature>
<keyword evidence="2" id="KW-0808">Transferase</keyword>
<evidence type="ECO:0000256" key="5">
    <source>
        <dbReference type="ARBA" id="ARBA00023136"/>
    </source>
</evidence>
<evidence type="ECO:0000256" key="2">
    <source>
        <dbReference type="ARBA" id="ARBA00022679"/>
    </source>
</evidence>
<proteinExistence type="predicted"/>
<dbReference type="AlphaFoldDB" id="A0A2H0UX50"/>
<evidence type="ECO:0000256" key="4">
    <source>
        <dbReference type="ARBA" id="ARBA00022989"/>
    </source>
</evidence>
<evidence type="ECO:0000256" key="6">
    <source>
        <dbReference type="SAM" id="Phobius"/>
    </source>
</evidence>
<keyword evidence="5 6" id="KW-0472">Membrane</keyword>
<dbReference type="EMBL" id="PFAU01000011">
    <property type="protein sequence ID" value="PIR91387.1"/>
    <property type="molecule type" value="Genomic_DNA"/>
</dbReference>
<feature type="transmembrane region" description="Helical" evidence="6">
    <location>
        <begin position="108"/>
        <end position="130"/>
    </location>
</feature>
<feature type="transmembrane region" description="Helical" evidence="6">
    <location>
        <begin position="6"/>
        <end position="32"/>
    </location>
</feature>
<reference evidence="8" key="1">
    <citation type="submission" date="2017-09" db="EMBL/GenBank/DDBJ databases">
        <title>Depth-based differentiation of microbial function through sediment-hosted aquifers and enrichment of novel symbionts in the deep terrestrial subsurface.</title>
        <authorList>
            <person name="Probst A.J."/>
            <person name="Ladd B."/>
            <person name="Jarett J.K."/>
            <person name="Geller-Mcgrath D.E."/>
            <person name="Sieber C.M.K."/>
            <person name="Emerson J.B."/>
            <person name="Anantharaman K."/>
            <person name="Thomas B.C."/>
            <person name="Malmstrom R."/>
            <person name="Stieglmeier M."/>
            <person name="Klingl A."/>
            <person name="Woyke T."/>
            <person name="Ryan C.M."/>
            <person name="Banfield J.F."/>
        </authorList>
    </citation>
    <scope>NUCLEOTIDE SEQUENCE [LARGE SCALE GENOMIC DNA]</scope>
</reference>
<dbReference type="PANTHER" id="PTHR22926:SF5">
    <property type="entry name" value="PHOSPHO-N-ACETYLMURAMOYL-PENTAPEPTIDE-TRANSFERASE HOMOLOG"/>
    <property type="match status" value="1"/>
</dbReference>
<keyword evidence="4 6" id="KW-1133">Transmembrane helix</keyword>
<keyword evidence="3 6" id="KW-0812">Transmembrane</keyword>
<dbReference type="PANTHER" id="PTHR22926">
    <property type="entry name" value="PHOSPHO-N-ACETYLMURAMOYL-PENTAPEPTIDE-TRANSFERASE"/>
    <property type="match status" value="1"/>
</dbReference>
<evidence type="ECO:0000256" key="3">
    <source>
        <dbReference type="ARBA" id="ARBA00022692"/>
    </source>
</evidence>
<comment type="caution">
    <text evidence="7">The sequence shown here is derived from an EMBL/GenBank/DDBJ whole genome shotgun (WGS) entry which is preliminary data.</text>
</comment>
<evidence type="ECO:0000256" key="1">
    <source>
        <dbReference type="ARBA" id="ARBA00004141"/>
    </source>
</evidence>
<feature type="transmembrane region" description="Helical" evidence="6">
    <location>
        <begin position="333"/>
        <end position="350"/>
    </location>
</feature>
<gene>
    <name evidence="7" type="ORF">COU02_00465</name>
</gene>
<dbReference type="Proteomes" id="UP000230882">
    <property type="component" value="Unassembled WGS sequence"/>
</dbReference>
<feature type="transmembrane region" description="Helical" evidence="6">
    <location>
        <begin position="68"/>
        <end position="88"/>
    </location>
</feature>
<evidence type="ECO:0008006" key="9">
    <source>
        <dbReference type="Google" id="ProtNLM"/>
    </source>
</evidence>
<name>A0A2H0UX50_9BACT</name>
<dbReference type="GO" id="GO:0016780">
    <property type="term" value="F:phosphotransferase activity, for other substituted phosphate groups"/>
    <property type="evidence" value="ECO:0007669"/>
    <property type="project" value="InterPro"/>
</dbReference>
<dbReference type="Pfam" id="PF00953">
    <property type="entry name" value="Glycos_transf_4"/>
    <property type="match status" value="1"/>
</dbReference>
<evidence type="ECO:0000313" key="8">
    <source>
        <dbReference type="Proteomes" id="UP000230882"/>
    </source>
</evidence>
<dbReference type="InterPro" id="IPR000715">
    <property type="entry name" value="Glycosyl_transferase_4"/>
</dbReference>